<dbReference type="InterPro" id="IPR036396">
    <property type="entry name" value="Cyt_P450_sf"/>
</dbReference>
<dbReference type="GO" id="GO:0008395">
    <property type="term" value="F:steroid hydroxylase activity"/>
    <property type="evidence" value="ECO:0007669"/>
    <property type="project" value="TreeGrafter"/>
</dbReference>
<dbReference type="OrthoDB" id="1055148at2759"/>
<evidence type="ECO:0008006" key="17">
    <source>
        <dbReference type="Google" id="ProtNLM"/>
    </source>
</evidence>
<dbReference type="Proteomes" id="UP000835052">
    <property type="component" value="Unassembled WGS sequence"/>
</dbReference>
<evidence type="ECO:0000256" key="13">
    <source>
        <dbReference type="PIRSR" id="PIRSR602401-1"/>
    </source>
</evidence>
<accession>A0A8S1HGP0</accession>
<dbReference type="Gene3D" id="1.10.630.10">
    <property type="entry name" value="Cytochrome P450"/>
    <property type="match status" value="1"/>
</dbReference>
<evidence type="ECO:0000256" key="11">
    <source>
        <dbReference type="ARBA" id="ARBA00023033"/>
    </source>
</evidence>
<evidence type="ECO:0000256" key="9">
    <source>
        <dbReference type="ARBA" id="ARBA00023002"/>
    </source>
</evidence>
<dbReference type="AlphaFoldDB" id="A0A8S1HGP0"/>
<dbReference type="PRINTS" id="PR00463">
    <property type="entry name" value="EP450I"/>
</dbReference>
<evidence type="ECO:0000256" key="7">
    <source>
        <dbReference type="ARBA" id="ARBA00022824"/>
    </source>
</evidence>
<evidence type="ECO:0000256" key="4">
    <source>
        <dbReference type="ARBA" id="ARBA00010617"/>
    </source>
</evidence>
<keyword evidence="14" id="KW-1133">Transmembrane helix</keyword>
<dbReference type="FunFam" id="1.10.630.10:FF:000238">
    <property type="entry name" value="Cytochrome P450 2A6"/>
    <property type="match status" value="1"/>
</dbReference>
<evidence type="ECO:0000256" key="14">
    <source>
        <dbReference type="SAM" id="Phobius"/>
    </source>
</evidence>
<dbReference type="PROSITE" id="PS00086">
    <property type="entry name" value="CYTOCHROME_P450"/>
    <property type="match status" value="1"/>
</dbReference>
<keyword evidence="7" id="KW-0256">Endoplasmic reticulum</keyword>
<evidence type="ECO:0000256" key="1">
    <source>
        <dbReference type="ARBA" id="ARBA00001971"/>
    </source>
</evidence>
<keyword evidence="6 13" id="KW-0479">Metal-binding</keyword>
<evidence type="ECO:0000256" key="12">
    <source>
        <dbReference type="ARBA" id="ARBA00023136"/>
    </source>
</evidence>
<comment type="subcellular location">
    <subcellularLocation>
        <location evidence="3">Endoplasmic reticulum membrane</location>
        <topology evidence="3">Peripheral membrane protein</topology>
    </subcellularLocation>
    <subcellularLocation>
        <location evidence="2">Microsome membrane</location>
        <topology evidence="2">Peripheral membrane protein</topology>
    </subcellularLocation>
</comment>
<protein>
    <recommendedName>
        <fullName evidence="17">Cytochrome P450</fullName>
    </recommendedName>
</protein>
<dbReference type="GO" id="GO:0005789">
    <property type="term" value="C:endoplasmic reticulum membrane"/>
    <property type="evidence" value="ECO:0007669"/>
    <property type="project" value="UniProtKB-SubCell"/>
</dbReference>
<keyword evidence="9" id="KW-0560">Oxidoreductase</keyword>
<dbReference type="PRINTS" id="PR00385">
    <property type="entry name" value="P450"/>
</dbReference>
<evidence type="ECO:0000313" key="15">
    <source>
        <dbReference type="EMBL" id="CAD6194337.1"/>
    </source>
</evidence>
<keyword evidence="16" id="KW-1185">Reference proteome</keyword>
<dbReference type="InterPro" id="IPR050182">
    <property type="entry name" value="Cytochrome_P450_fam2"/>
</dbReference>
<name>A0A8S1HGP0_9PELO</name>
<dbReference type="Pfam" id="PF00067">
    <property type="entry name" value="p450"/>
    <property type="match status" value="1"/>
</dbReference>
<organism evidence="15 16">
    <name type="scientific">Caenorhabditis auriculariae</name>
    <dbReference type="NCBI Taxonomy" id="2777116"/>
    <lineage>
        <taxon>Eukaryota</taxon>
        <taxon>Metazoa</taxon>
        <taxon>Ecdysozoa</taxon>
        <taxon>Nematoda</taxon>
        <taxon>Chromadorea</taxon>
        <taxon>Rhabditida</taxon>
        <taxon>Rhabditina</taxon>
        <taxon>Rhabditomorpha</taxon>
        <taxon>Rhabditoidea</taxon>
        <taxon>Rhabditidae</taxon>
        <taxon>Peloderinae</taxon>
        <taxon>Caenorhabditis</taxon>
    </lineage>
</organism>
<evidence type="ECO:0000256" key="10">
    <source>
        <dbReference type="ARBA" id="ARBA00023004"/>
    </source>
</evidence>
<evidence type="ECO:0000256" key="3">
    <source>
        <dbReference type="ARBA" id="ARBA00004406"/>
    </source>
</evidence>
<reference evidence="15" key="1">
    <citation type="submission" date="2020-10" db="EMBL/GenBank/DDBJ databases">
        <authorList>
            <person name="Kikuchi T."/>
        </authorList>
    </citation>
    <scope>NUCLEOTIDE SEQUENCE</scope>
    <source>
        <strain evidence="15">NKZ352</strain>
    </source>
</reference>
<comment type="caution">
    <text evidence="15">The sequence shown here is derived from an EMBL/GenBank/DDBJ whole genome shotgun (WGS) entry which is preliminary data.</text>
</comment>
<gene>
    <name evidence="15" type="ORF">CAUJ_LOCUS10256</name>
</gene>
<dbReference type="GO" id="GO:0016712">
    <property type="term" value="F:oxidoreductase activity, acting on paired donors, with incorporation or reduction of molecular oxygen, reduced flavin or flavoprotein as one donor, and incorporation of one atom of oxygen"/>
    <property type="evidence" value="ECO:0007669"/>
    <property type="project" value="TreeGrafter"/>
</dbReference>
<dbReference type="GO" id="GO:0006082">
    <property type="term" value="P:organic acid metabolic process"/>
    <property type="evidence" value="ECO:0007669"/>
    <property type="project" value="TreeGrafter"/>
</dbReference>
<feature type="binding site" description="axial binding residue" evidence="13">
    <location>
        <position position="738"/>
    </location>
    <ligand>
        <name>heme</name>
        <dbReference type="ChEBI" id="CHEBI:30413"/>
    </ligand>
    <ligandPart>
        <name>Fe</name>
        <dbReference type="ChEBI" id="CHEBI:18248"/>
    </ligandPart>
</feature>
<evidence type="ECO:0000256" key="5">
    <source>
        <dbReference type="ARBA" id="ARBA00022617"/>
    </source>
</evidence>
<dbReference type="InterPro" id="IPR001128">
    <property type="entry name" value="Cyt_P450"/>
</dbReference>
<evidence type="ECO:0000256" key="2">
    <source>
        <dbReference type="ARBA" id="ARBA00004174"/>
    </source>
</evidence>
<dbReference type="PANTHER" id="PTHR24300:SF403">
    <property type="entry name" value="CYTOCHROME P450 306A1"/>
    <property type="match status" value="1"/>
</dbReference>
<dbReference type="InterPro" id="IPR017972">
    <property type="entry name" value="Cyt_P450_CS"/>
</dbReference>
<proteinExistence type="inferred from homology"/>
<dbReference type="EMBL" id="CAJGYM010000043">
    <property type="protein sequence ID" value="CAD6194337.1"/>
    <property type="molecule type" value="Genomic_DNA"/>
</dbReference>
<keyword evidence="8" id="KW-0492">Microsome</keyword>
<keyword evidence="12 14" id="KW-0472">Membrane</keyword>
<comment type="cofactor">
    <cofactor evidence="1 13">
        <name>heme</name>
        <dbReference type="ChEBI" id="CHEBI:30413"/>
    </cofactor>
</comment>
<feature type="transmembrane region" description="Helical" evidence="14">
    <location>
        <begin position="278"/>
        <end position="296"/>
    </location>
</feature>
<comment type="similarity">
    <text evidence="4">Belongs to the cytochrome P450 family.</text>
</comment>
<keyword evidence="5 13" id="KW-0349">Heme</keyword>
<dbReference type="InterPro" id="IPR002401">
    <property type="entry name" value="Cyt_P450_E_grp-I"/>
</dbReference>
<dbReference type="PANTHER" id="PTHR24300">
    <property type="entry name" value="CYTOCHROME P450 508A4-RELATED"/>
    <property type="match status" value="1"/>
</dbReference>
<keyword evidence="11" id="KW-0503">Monooxygenase</keyword>
<dbReference type="GO" id="GO:0005506">
    <property type="term" value="F:iron ion binding"/>
    <property type="evidence" value="ECO:0007669"/>
    <property type="project" value="InterPro"/>
</dbReference>
<evidence type="ECO:0000256" key="8">
    <source>
        <dbReference type="ARBA" id="ARBA00022848"/>
    </source>
</evidence>
<dbReference type="GO" id="GO:0020037">
    <property type="term" value="F:heme binding"/>
    <property type="evidence" value="ECO:0007669"/>
    <property type="project" value="InterPro"/>
</dbReference>
<sequence length="805" mass="93046">MEEKYHFSHSLVDNFTFLAEALDAGKRQKSALHPDVDSRNDHEIKLDEIEQKLIRGPARNRFLLLKDFINDSIMKSPYKCAYYFEKLYRKIYAMKFDQEAAYQNFPIFAVALHRQTCDRVIFGESYGFFIHSSSLDGPMQSKVPVFSSFKDKTVMPADGLSFLSSSLLLVKEVRGAKIFCLRPERSAIETFSLRLTDNYGQCKSSNNRYLTDIRFNRDILFSGTNLNDNHYLILAASATYFLLHLLEVERLLFCQTFITSDFVECFSMKVKEVFTIEFFLYVCFHHVIVIMAMLAYKKLESPFLAGVIVTFEIHHLSCWIINMAQMPPGPIPIPIFGHAQLLDINHPEKLLNRYRKLYGDIFTVYLPMPVVVVTSFKYAYEVAVTNGSSSNGRSHSFQFTYFTKDAVNGDGLILSQGEKWLKIRAFTHRFLTRTGIYGRHGTLTAEIHNQCIQLEKEFFELSKAKKAVDITHALSVAVANVIQEITIGRRYEYDDPEFRTARDNIKAVVKLVMSPEMFLVNSNQILQNLPIKYNPALRNYHNAGYDLQEWFRKHLNEHRETRTDGSPRDLMDFLLEKMEEDPETFTELAVLLICGDLWTGGMETTTTTLLWGLIYMIRNPEVQKRCHEEIVKVYGVGQPEIDQRKETPYVNACLDEIQRLSNVLPLAIPHTATRHFRLGRYEIEQGTEILIALTSILHDDKLFPSPYDFRPQRFFDEENGAYMPNRHLVPFGLGPRKCIGQKIAENELYVFFCSLIQNFFFYSDPTEPLPSLNRSEGGITSPPENFLVRIKNLNIRHNDETFPTS</sequence>
<keyword evidence="10 13" id="KW-0408">Iron</keyword>
<keyword evidence="14" id="KW-0812">Transmembrane</keyword>
<dbReference type="SUPFAM" id="SSF48264">
    <property type="entry name" value="Cytochrome P450"/>
    <property type="match status" value="1"/>
</dbReference>
<dbReference type="GO" id="GO:0006805">
    <property type="term" value="P:xenobiotic metabolic process"/>
    <property type="evidence" value="ECO:0007669"/>
    <property type="project" value="TreeGrafter"/>
</dbReference>
<evidence type="ECO:0000313" key="16">
    <source>
        <dbReference type="Proteomes" id="UP000835052"/>
    </source>
</evidence>
<evidence type="ECO:0000256" key="6">
    <source>
        <dbReference type="ARBA" id="ARBA00022723"/>
    </source>
</evidence>